<keyword evidence="6 9" id="KW-0378">Hydrolase</keyword>
<keyword evidence="3" id="KW-0964">Secreted</keyword>
<reference evidence="11" key="1">
    <citation type="submission" date="2019-03" db="EMBL/GenBank/DDBJ databases">
        <title>Genome sequencing and reference-guided assembly of Black Bengal Goat (Capra hircus).</title>
        <authorList>
            <person name="Siddiki A.Z."/>
            <person name="Baten A."/>
            <person name="Billah M."/>
            <person name="Alam M.A.U."/>
            <person name="Shawrob K.S.M."/>
            <person name="Saha S."/>
            <person name="Chowdhury M."/>
            <person name="Rahman A.H."/>
            <person name="Stear M."/>
            <person name="Miah G."/>
            <person name="Das G.B."/>
            <person name="Hossain M.M."/>
            <person name="Kumkum M."/>
            <person name="Islam M.S."/>
            <person name="Mollah A.M."/>
            <person name="Ahsan A."/>
            <person name="Tusar F."/>
            <person name="Khan M.K.I."/>
        </authorList>
    </citation>
    <scope>NUCLEOTIDE SEQUENCE [LARGE SCALE GENOMIC DNA]</scope>
</reference>
<dbReference type="InterPro" id="IPR036816">
    <property type="entry name" value="RNaseA-like_dom_sf"/>
</dbReference>
<dbReference type="Gene3D" id="3.10.130.10">
    <property type="entry name" value="Ribonuclease A-like domain"/>
    <property type="match status" value="1"/>
</dbReference>
<evidence type="ECO:0000256" key="8">
    <source>
        <dbReference type="ARBA" id="ARBA00023180"/>
    </source>
</evidence>
<accession>A0A8C2RRH1</accession>
<dbReference type="InterPro" id="IPR023411">
    <property type="entry name" value="RNaseA_AS"/>
</dbReference>
<dbReference type="AlphaFoldDB" id="A0A8C2RRH1"/>
<dbReference type="CDD" id="cd06265">
    <property type="entry name" value="RNase_A_canonical"/>
    <property type="match status" value="1"/>
</dbReference>
<evidence type="ECO:0000256" key="6">
    <source>
        <dbReference type="ARBA" id="ARBA00022801"/>
    </source>
</evidence>
<keyword evidence="4 9" id="KW-0540">Nuclease</keyword>
<evidence type="ECO:0000256" key="9">
    <source>
        <dbReference type="RuleBase" id="RU000651"/>
    </source>
</evidence>
<dbReference type="InterPro" id="IPR001427">
    <property type="entry name" value="RNaseA"/>
</dbReference>
<evidence type="ECO:0000256" key="5">
    <source>
        <dbReference type="ARBA" id="ARBA00022759"/>
    </source>
</evidence>
<dbReference type="FunFam" id="3.10.130.10:FF:000001">
    <property type="entry name" value="Ribonuclease pancreatic"/>
    <property type="match status" value="1"/>
</dbReference>
<keyword evidence="7" id="KW-1015">Disulfide bond</keyword>
<dbReference type="GO" id="GO:0004540">
    <property type="term" value="F:RNA nuclease activity"/>
    <property type="evidence" value="ECO:0007669"/>
    <property type="project" value="TreeGrafter"/>
</dbReference>
<keyword evidence="5 9" id="KW-0255">Endonuclease</keyword>
<proteinExistence type="inferred from homology"/>
<feature type="domain" description="Ribonuclease A-domain" evidence="10">
    <location>
        <begin position="1"/>
        <end position="103"/>
    </location>
</feature>
<dbReference type="GO" id="GO:0016787">
    <property type="term" value="F:hydrolase activity"/>
    <property type="evidence" value="ECO:0007669"/>
    <property type="project" value="UniProtKB-KW"/>
</dbReference>
<evidence type="ECO:0000256" key="2">
    <source>
        <dbReference type="ARBA" id="ARBA00005600"/>
    </source>
</evidence>
<evidence type="ECO:0000256" key="1">
    <source>
        <dbReference type="ARBA" id="ARBA00004613"/>
    </source>
</evidence>
<organism evidence="11">
    <name type="scientific">Capra hircus</name>
    <name type="common">Goat</name>
    <dbReference type="NCBI Taxonomy" id="9925"/>
    <lineage>
        <taxon>Eukaryota</taxon>
        <taxon>Metazoa</taxon>
        <taxon>Chordata</taxon>
        <taxon>Craniata</taxon>
        <taxon>Vertebrata</taxon>
        <taxon>Euteleostomi</taxon>
        <taxon>Mammalia</taxon>
        <taxon>Eutheria</taxon>
        <taxon>Laurasiatheria</taxon>
        <taxon>Artiodactyla</taxon>
        <taxon>Ruminantia</taxon>
        <taxon>Pecora</taxon>
        <taxon>Bovidae</taxon>
        <taxon>Caprinae</taxon>
        <taxon>Capra</taxon>
    </lineage>
</organism>
<dbReference type="GO" id="GO:0004519">
    <property type="term" value="F:endonuclease activity"/>
    <property type="evidence" value="ECO:0007669"/>
    <property type="project" value="UniProtKB-KW"/>
</dbReference>
<dbReference type="PANTHER" id="PTHR11437">
    <property type="entry name" value="RIBONUCLEASE"/>
    <property type="match status" value="1"/>
</dbReference>
<comment type="subcellular location">
    <subcellularLocation>
        <location evidence="1">Secreted</location>
    </subcellularLocation>
</comment>
<dbReference type="Pfam" id="PF00074">
    <property type="entry name" value="RnaseA"/>
    <property type="match status" value="1"/>
</dbReference>
<dbReference type="SUPFAM" id="SSF54076">
    <property type="entry name" value="RNase A-like"/>
    <property type="match status" value="1"/>
</dbReference>
<dbReference type="GO" id="GO:0005576">
    <property type="term" value="C:extracellular region"/>
    <property type="evidence" value="ECO:0007669"/>
    <property type="project" value="UniProtKB-SubCell"/>
</dbReference>
<evidence type="ECO:0000256" key="4">
    <source>
        <dbReference type="ARBA" id="ARBA00022722"/>
    </source>
</evidence>
<dbReference type="Ensembl" id="ENSCHIT00010045990.1">
    <property type="protein sequence ID" value="ENSCHIP00010032674.1"/>
    <property type="gene ID" value="ENSCHIG00010024262.1"/>
</dbReference>
<evidence type="ECO:0000313" key="11">
    <source>
        <dbReference type="Ensembl" id="ENSCHIP00010032674.1"/>
    </source>
</evidence>
<sequence length="152" mass="16876">MDSGSSSSGNSNYCNLMMKRRRMTHGRCKPVNTFVHESLDDVKAVCSQKNITCKNGQPNCYQSNSTMNITDCRETGSSKYPNCAYKTTSGGSCKLPVHLAMRLLLTTLAHITEKTRLGFCQHIIISFDPLCTLVSGSRQGHRTGERSYFQPV</sequence>
<dbReference type="GO" id="GO:0003676">
    <property type="term" value="F:nucleic acid binding"/>
    <property type="evidence" value="ECO:0007669"/>
    <property type="project" value="InterPro"/>
</dbReference>
<evidence type="ECO:0000259" key="10">
    <source>
        <dbReference type="SMART" id="SM00092"/>
    </source>
</evidence>
<dbReference type="InterPro" id="IPR023412">
    <property type="entry name" value="RNaseA_domain"/>
</dbReference>
<reference evidence="11" key="2">
    <citation type="submission" date="2025-08" db="UniProtKB">
        <authorList>
            <consortium name="Ensembl"/>
        </authorList>
    </citation>
    <scope>IDENTIFICATION</scope>
</reference>
<protein>
    <recommendedName>
        <fullName evidence="10">Ribonuclease A-domain domain-containing protein</fullName>
    </recommendedName>
</protein>
<dbReference type="PANTHER" id="PTHR11437:SF24">
    <property type="entry name" value="RIBONUCLEASE PANCREATIC"/>
    <property type="match status" value="1"/>
</dbReference>
<dbReference type="PROSITE" id="PS00127">
    <property type="entry name" value="RNASE_PANCREATIC"/>
    <property type="match status" value="1"/>
</dbReference>
<keyword evidence="8" id="KW-0325">Glycoprotein</keyword>
<dbReference type="GO" id="GO:0050830">
    <property type="term" value="P:defense response to Gram-positive bacterium"/>
    <property type="evidence" value="ECO:0007669"/>
    <property type="project" value="TreeGrafter"/>
</dbReference>
<dbReference type="PRINTS" id="PR00794">
    <property type="entry name" value="RIBONUCLEASE"/>
</dbReference>
<comment type="similarity">
    <text evidence="2 9">Belongs to the pancreatic ribonuclease family.</text>
</comment>
<evidence type="ECO:0000256" key="7">
    <source>
        <dbReference type="ARBA" id="ARBA00023157"/>
    </source>
</evidence>
<dbReference type="SMART" id="SM00092">
    <property type="entry name" value="RNAse_Pc"/>
    <property type="match status" value="1"/>
</dbReference>
<name>A0A8C2RRH1_CAPHI</name>
<evidence type="ECO:0000256" key="3">
    <source>
        <dbReference type="ARBA" id="ARBA00022525"/>
    </source>
</evidence>